<dbReference type="Proteomes" id="UP001234297">
    <property type="component" value="Chromosome 7"/>
</dbReference>
<gene>
    <name evidence="1" type="ORF">MRB53_024584</name>
</gene>
<evidence type="ECO:0000313" key="1">
    <source>
        <dbReference type="EMBL" id="KAJ8631261.1"/>
    </source>
</evidence>
<comment type="caution">
    <text evidence="1">The sequence shown here is derived from an EMBL/GenBank/DDBJ whole genome shotgun (WGS) entry which is preliminary data.</text>
</comment>
<accession>A0ACC2LCV6</accession>
<proteinExistence type="predicted"/>
<name>A0ACC2LCV6_PERAE</name>
<reference evidence="1 2" key="1">
    <citation type="journal article" date="2022" name="Hortic Res">
        <title>A haplotype resolved chromosomal level avocado genome allows analysis of novel avocado genes.</title>
        <authorList>
            <person name="Nath O."/>
            <person name="Fletcher S.J."/>
            <person name="Hayward A."/>
            <person name="Shaw L.M."/>
            <person name="Masouleh A.K."/>
            <person name="Furtado A."/>
            <person name="Henry R.J."/>
            <person name="Mitter N."/>
        </authorList>
    </citation>
    <scope>NUCLEOTIDE SEQUENCE [LARGE SCALE GENOMIC DNA]</scope>
    <source>
        <strain evidence="2">cv. Hass</strain>
    </source>
</reference>
<dbReference type="EMBL" id="CM056815">
    <property type="protein sequence ID" value="KAJ8631261.1"/>
    <property type="molecule type" value="Genomic_DNA"/>
</dbReference>
<evidence type="ECO:0000313" key="2">
    <source>
        <dbReference type="Proteomes" id="UP001234297"/>
    </source>
</evidence>
<sequence length="294" mass="33319">MAVEAHHLHLIPPQLIKNWETIQTSAQNASLCNAQMDFGIENLTPFYNCPIGDPFAALFTTNNTADSGLTCNLSAPQKRMREQNRGSAENDQSSTLSSHFPYSFLGEDFFLEIQQQQSEIDQFITRHMEKVRIDVAESHQRNKKRIFIAVEEEMKKRLKSKEEEIEKIERLNFILQEKVKSLCVENQIWRNLAMSNEATANALRTNLDQVLAQVSNEQRCELAEDADSCCDSSEGNEGVKDNKCRNCRNCWEEEACVLLLPCRHLCLCSKCGSKLNTCPVCKANKSGSVHVNIS</sequence>
<protein>
    <submittedName>
        <fullName evidence="1">Uncharacterized protein</fullName>
    </submittedName>
</protein>
<organism evidence="1 2">
    <name type="scientific">Persea americana</name>
    <name type="common">Avocado</name>
    <dbReference type="NCBI Taxonomy" id="3435"/>
    <lineage>
        <taxon>Eukaryota</taxon>
        <taxon>Viridiplantae</taxon>
        <taxon>Streptophyta</taxon>
        <taxon>Embryophyta</taxon>
        <taxon>Tracheophyta</taxon>
        <taxon>Spermatophyta</taxon>
        <taxon>Magnoliopsida</taxon>
        <taxon>Magnoliidae</taxon>
        <taxon>Laurales</taxon>
        <taxon>Lauraceae</taxon>
        <taxon>Persea</taxon>
    </lineage>
</organism>
<keyword evidence="2" id="KW-1185">Reference proteome</keyword>